<organism evidence="1 2">
    <name type="scientific">Butyricimonas faecihominis</name>
    <dbReference type="NCBI Taxonomy" id="1472416"/>
    <lineage>
        <taxon>Bacteria</taxon>
        <taxon>Pseudomonadati</taxon>
        <taxon>Bacteroidota</taxon>
        <taxon>Bacteroidia</taxon>
        <taxon>Bacteroidales</taxon>
        <taxon>Odoribacteraceae</taxon>
        <taxon>Butyricimonas</taxon>
    </lineage>
</organism>
<dbReference type="EMBL" id="JACIES010000007">
    <property type="protein sequence ID" value="MBB4026986.1"/>
    <property type="molecule type" value="Genomic_DNA"/>
</dbReference>
<sequence length="236" mass="27495">MKTIILMLLVNLSFEIMVNASTINNVEKGDTLSKRMINGLEVVPIKMKTLIYKGQSEVNLWRLHIPDFEESFQNFESKYPGRMGDSFSNEILEKLADWKEYVWTEVVPAEIKTLVGKCSSPHQREFLIWLYVNKEGNAFAVEFIVSDVVLEALNSLPKNMMKELYDNLLKEKCEVIKQVEFCLNKDKVTNQEGKEYIIERWDWFLYNKFGTCHPTKLKKMVEDGSMEKIFDVGGKK</sequence>
<proteinExistence type="predicted"/>
<keyword evidence="2" id="KW-1185">Reference proteome</keyword>
<reference evidence="1 2" key="1">
    <citation type="submission" date="2020-08" db="EMBL/GenBank/DDBJ databases">
        <title>Genomic Encyclopedia of Type Strains, Phase IV (KMG-IV): sequencing the most valuable type-strain genomes for metagenomic binning, comparative biology and taxonomic classification.</title>
        <authorList>
            <person name="Goeker M."/>
        </authorList>
    </citation>
    <scope>NUCLEOTIDE SEQUENCE [LARGE SCALE GENOMIC DNA]</scope>
    <source>
        <strain evidence="1 2">DSM 105721</strain>
    </source>
</reference>
<evidence type="ECO:0000313" key="1">
    <source>
        <dbReference type="EMBL" id="MBB4026986.1"/>
    </source>
</evidence>
<dbReference type="RefSeq" id="WP_151411804.1">
    <property type="nucleotide sequence ID" value="NZ_AP028155.1"/>
</dbReference>
<evidence type="ECO:0000313" key="2">
    <source>
        <dbReference type="Proteomes" id="UP000546007"/>
    </source>
</evidence>
<comment type="caution">
    <text evidence="1">The sequence shown here is derived from an EMBL/GenBank/DDBJ whole genome shotgun (WGS) entry which is preliminary data.</text>
</comment>
<dbReference type="AlphaFoldDB" id="A0A7W6HXT0"/>
<dbReference type="Proteomes" id="UP000546007">
    <property type="component" value="Unassembled WGS sequence"/>
</dbReference>
<dbReference type="GeneID" id="93102204"/>
<dbReference type="OrthoDB" id="1097271at2"/>
<gene>
    <name evidence="1" type="ORF">GGR14_002789</name>
</gene>
<protein>
    <submittedName>
        <fullName evidence="1">Uncharacterized protein</fullName>
    </submittedName>
</protein>
<name>A0A7W6HXT0_9BACT</name>
<accession>A0A7W6HXT0</accession>